<feature type="transmembrane region" description="Helical" evidence="5">
    <location>
        <begin position="274"/>
        <end position="291"/>
    </location>
</feature>
<gene>
    <name evidence="6" type="ORF">BXYJ_LOCUS12646</name>
</gene>
<evidence type="ECO:0000256" key="2">
    <source>
        <dbReference type="ARBA" id="ARBA00022692"/>
    </source>
</evidence>
<dbReference type="PANTHER" id="PTHR23423">
    <property type="entry name" value="ORGANIC SOLUTE TRANSPORTER-RELATED"/>
    <property type="match status" value="1"/>
</dbReference>
<evidence type="ECO:0000256" key="5">
    <source>
        <dbReference type="SAM" id="Phobius"/>
    </source>
</evidence>
<evidence type="ECO:0000256" key="1">
    <source>
        <dbReference type="ARBA" id="ARBA00004141"/>
    </source>
</evidence>
<dbReference type="eggNOG" id="KOG2641">
    <property type="taxonomic scope" value="Eukaryota"/>
</dbReference>
<keyword evidence="8" id="KW-1185">Reference proteome</keyword>
<evidence type="ECO:0000256" key="4">
    <source>
        <dbReference type="ARBA" id="ARBA00023136"/>
    </source>
</evidence>
<dbReference type="Proteomes" id="UP000095284">
    <property type="component" value="Unplaced"/>
</dbReference>
<organism evidence="7 9">
    <name type="scientific">Bursaphelenchus xylophilus</name>
    <name type="common">Pinewood nematode worm</name>
    <name type="synonym">Aphelenchoides xylophilus</name>
    <dbReference type="NCBI Taxonomy" id="6326"/>
    <lineage>
        <taxon>Eukaryota</taxon>
        <taxon>Metazoa</taxon>
        <taxon>Ecdysozoa</taxon>
        <taxon>Nematoda</taxon>
        <taxon>Chromadorea</taxon>
        <taxon>Rhabditida</taxon>
        <taxon>Tylenchina</taxon>
        <taxon>Tylenchomorpha</taxon>
        <taxon>Aphelenchoidea</taxon>
        <taxon>Aphelenchoididae</taxon>
        <taxon>Bursaphelenchus</taxon>
    </lineage>
</organism>
<keyword evidence="3 5" id="KW-1133">Transmembrane helix</keyword>
<feature type="transmembrane region" description="Helical" evidence="5">
    <location>
        <begin position="26"/>
        <end position="46"/>
    </location>
</feature>
<evidence type="ECO:0000313" key="8">
    <source>
        <dbReference type="Proteomes" id="UP000659654"/>
    </source>
</evidence>
<feature type="transmembrane region" description="Helical" evidence="5">
    <location>
        <begin position="193"/>
        <end position="215"/>
    </location>
</feature>
<evidence type="ECO:0000313" key="6">
    <source>
        <dbReference type="EMBL" id="CAD5232555.1"/>
    </source>
</evidence>
<reference evidence="6" key="2">
    <citation type="submission" date="2020-09" db="EMBL/GenBank/DDBJ databases">
        <authorList>
            <person name="Kikuchi T."/>
        </authorList>
    </citation>
    <scope>NUCLEOTIDE SEQUENCE</scope>
    <source>
        <strain evidence="6">Ka4C1</strain>
    </source>
</reference>
<comment type="subcellular location">
    <subcellularLocation>
        <location evidence="1">Membrane</location>
        <topology evidence="1">Multi-pass membrane protein</topology>
    </subcellularLocation>
</comment>
<sequence length="321" mass="36650">MAAFNCQLNTTVPFASEFFSRITAKYAIVIAISTLITLANLVLYLIHMIRICLRVSSTTRRVSIGYLSGTPAFVSITCLVALYVPRLHFYASMLSFLYFIGAFYGATQIFWITIGTREAVANELRKDSQKFKLNTPPCCCCLRCLPEAEMTARNIRRIERLALLAIVVRFIETMIFLALYFEHGILAFKYSQYIDLAWLPFFFLGMYGCHLLAVNMAKMEKVQKSNCIRYFKLTDLFMLFYGIQHPIFVALTNAGKFKCDILPMNNTGYFWKNTALVVLSFLLTIIMLLIIDPARESAIPNDFESISTEISMRSRKQSIGK</sequence>
<keyword evidence="2 5" id="KW-0812">Transmembrane</keyword>
<feature type="transmembrane region" description="Helical" evidence="5">
    <location>
        <begin position="236"/>
        <end position="254"/>
    </location>
</feature>
<protein>
    <submittedName>
        <fullName evidence="6">(pine wood nematode) hypothetical protein</fullName>
    </submittedName>
</protein>
<dbReference type="SMART" id="SM01417">
    <property type="entry name" value="Solute_trans_a"/>
    <property type="match status" value="1"/>
</dbReference>
<dbReference type="GO" id="GO:0016020">
    <property type="term" value="C:membrane"/>
    <property type="evidence" value="ECO:0007669"/>
    <property type="project" value="UniProtKB-SubCell"/>
</dbReference>
<evidence type="ECO:0000256" key="3">
    <source>
        <dbReference type="ARBA" id="ARBA00022989"/>
    </source>
</evidence>
<proteinExistence type="predicted"/>
<dbReference type="Proteomes" id="UP000582659">
    <property type="component" value="Unassembled WGS sequence"/>
</dbReference>
<feature type="transmembrane region" description="Helical" evidence="5">
    <location>
        <begin position="66"/>
        <end position="84"/>
    </location>
</feature>
<dbReference type="AlphaFoldDB" id="A0A1I7RXU8"/>
<evidence type="ECO:0000313" key="9">
    <source>
        <dbReference type="WBParaSite" id="BXY_0556500.1"/>
    </source>
</evidence>
<keyword evidence="4 5" id="KW-0472">Membrane</keyword>
<dbReference type="WBParaSite" id="BXY_0556500.1">
    <property type="protein sequence ID" value="BXY_0556500.1"/>
    <property type="gene ID" value="BXY_0556500"/>
</dbReference>
<dbReference type="EMBL" id="CAJFDI010000005">
    <property type="protein sequence ID" value="CAD5232555.1"/>
    <property type="molecule type" value="Genomic_DNA"/>
</dbReference>
<evidence type="ECO:0000313" key="7">
    <source>
        <dbReference type="Proteomes" id="UP000095284"/>
    </source>
</evidence>
<dbReference type="Pfam" id="PF03619">
    <property type="entry name" value="Solute_trans_a"/>
    <property type="match status" value="1"/>
</dbReference>
<feature type="transmembrane region" description="Helical" evidence="5">
    <location>
        <begin position="161"/>
        <end position="181"/>
    </location>
</feature>
<dbReference type="InterPro" id="IPR005178">
    <property type="entry name" value="Ostalpha/TMEM184C"/>
</dbReference>
<reference evidence="9" key="1">
    <citation type="submission" date="2016-11" db="UniProtKB">
        <authorList>
            <consortium name="WormBaseParasite"/>
        </authorList>
    </citation>
    <scope>IDENTIFICATION</scope>
</reference>
<dbReference type="Proteomes" id="UP000659654">
    <property type="component" value="Unassembled WGS sequence"/>
</dbReference>
<name>A0A1I7RXU8_BURXY</name>
<accession>A0A1I7RXU8</accession>
<dbReference type="EMBL" id="CAJFCV020000005">
    <property type="protein sequence ID" value="CAG9125179.1"/>
    <property type="molecule type" value="Genomic_DNA"/>
</dbReference>
<feature type="transmembrane region" description="Helical" evidence="5">
    <location>
        <begin position="96"/>
        <end position="116"/>
    </location>
</feature>